<reference evidence="5 6" key="1">
    <citation type="submission" date="2019-03" db="EMBL/GenBank/DDBJ databases">
        <title>Genomics of glacier-inhabiting Cryobacterium strains.</title>
        <authorList>
            <person name="Liu Q."/>
            <person name="Xin Y.-H."/>
        </authorList>
    </citation>
    <scope>NUCLEOTIDE SEQUENCE [LARGE SCALE GENOMIC DNA]</scope>
    <source>
        <strain evidence="5 6">MDB2-B</strain>
    </source>
</reference>
<dbReference type="CDD" id="cd02022">
    <property type="entry name" value="DPCK"/>
    <property type="match status" value="1"/>
</dbReference>
<dbReference type="SUPFAM" id="SSF52540">
    <property type="entry name" value="P-loop containing nucleoside triphosphate hydrolases"/>
    <property type="match status" value="1"/>
</dbReference>
<dbReference type="Gene3D" id="3.40.50.300">
    <property type="entry name" value="P-loop containing nucleotide triphosphate hydrolases"/>
    <property type="match status" value="1"/>
</dbReference>
<comment type="subcellular location">
    <subcellularLocation>
        <location evidence="3">Cytoplasm</location>
    </subcellularLocation>
</comment>
<dbReference type="InterPro" id="IPR001977">
    <property type="entry name" value="Depp_CoAkinase"/>
</dbReference>
<evidence type="ECO:0000256" key="1">
    <source>
        <dbReference type="ARBA" id="ARBA00022741"/>
    </source>
</evidence>
<protein>
    <recommendedName>
        <fullName evidence="3 4">Dephospho-CoA kinase</fullName>
        <ecNumber evidence="3 4">2.7.1.24</ecNumber>
    </recommendedName>
    <alternativeName>
        <fullName evidence="3">Dephosphocoenzyme A kinase</fullName>
    </alternativeName>
</protein>
<keyword evidence="3" id="KW-0963">Cytoplasm</keyword>
<keyword evidence="3" id="KW-0173">Coenzyme A biosynthesis</keyword>
<comment type="function">
    <text evidence="3">Catalyzes the phosphorylation of the 3'-hydroxyl group of dephosphocoenzyme A to form coenzyme A.</text>
</comment>
<evidence type="ECO:0000313" key="5">
    <source>
        <dbReference type="EMBL" id="TFB90324.1"/>
    </source>
</evidence>
<dbReference type="Pfam" id="PF01121">
    <property type="entry name" value="CoaE"/>
    <property type="match status" value="1"/>
</dbReference>
<keyword evidence="3 5" id="KW-0808">Transferase</keyword>
<proteinExistence type="inferred from homology"/>
<dbReference type="Proteomes" id="UP000297608">
    <property type="component" value="Unassembled WGS sequence"/>
</dbReference>
<sequence>MYLIGLTGGIASGKSTVASALADHGAVVIDADLLAREVVEPGAPTLTDIAREFGSALVGADGGLDRGALGAIVFGNPAALARLNAIVHPAVRALSNERIRAAELADPDAVVVYDVPLLVEAAVDHPFDLVVVTQAAPETRIRRMVDLRGMSSEAAALRIRSQADDAERSAIADIVIDTDGTLEHTLRQVDDLWTGVRGDGNAAGTESVGGRI</sequence>
<feature type="binding site" evidence="3">
    <location>
        <begin position="11"/>
        <end position="16"/>
    </location>
    <ligand>
        <name>ATP</name>
        <dbReference type="ChEBI" id="CHEBI:30616"/>
    </ligand>
</feature>
<evidence type="ECO:0000256" key="3">
    <source>
        <dbReference type="HAMAP-Rule" id="MF_00376"/>
    </source>
</evidence>
<accession>A0ABY2IHJ7</accession>
<dbReference type="HAMAP" id="MF_00376">
    <property type="entry name" value="Dephospho_CoA_kinase"/>
    <property type="match status" value="1"/>
</dbReference>
<dbReference type="EMBL" id="SOFG01000004">
    <property type="protein sequence ID" value="TFB90324.1"/>
    <property type="molecule type" value="Genomic_DNA"/>
</dbReference>
<gene>
    <name evidence="3" type="primary">coaE</name>
    <name evidence="5" type="ORF">E3O44_01535</name>
</gene>
<comment type="pathway">
    <text evidence="3">Cofactor biosynthesis; coenzyme A biosynthesis; CoA from (R)-pantothenate: step 5/5.</text>
</comment>
<dbReference type="PANTHER" id="PTHR10695">
    <property type="entry name" value="DEPHOSPHO-COA KINASE-RELATED"/>
    <property type="match status" value="1"/>
</dbReference>
<keyword evidence="2 3" id="KW-0067">ATP-binding</keyword>
<dbReference type="NCBIfam" id="NF002879">
    <property type="entry name" value="PRK03333.1"/>
    <property type="match status" value="1"/>
</dbReference>
<comment type="similarity">
    <text evidence="3">Belongs to the CoaE family.</text>
</comment>
<evidence type="ECO:0000256" key="4">
    <source>
        <dbReference type="NCBIfam" id="TIGR00152"/>
    </source>
</evidence>
<dbReference type="PROSITE" id="PS51219">
    <property type="entry name" value="DPCK"/>
    <property type="match status" value="1"/>
</dbReference>
<organism evidence="5 6">
    <name type="scientific">Cryobacterium algoricola</name>
    <dbReference type="NCBI Taxonomy" id="1259183"/>
    <lineage>
        <taxon>Bacteria</taxon>
        <taxon>Bacillati</taxon>
        <taxon>Actinomycetota</taxon>
        <taxon>Actinomycetes</taxon>
        <taxon>Micrococcales</taxon>
        <taxon>Microbacteriaceae</taxon>
        <taxon>Cryobacterium</taxon>
    </lineage>
</organism>
<dbReference type="InterPro" id="IPR027417">
    <property type="entry name" value="P-loop_NTPase"/>
</dbReference>
<keyword evidence="6" id="KW-1185">Reference proteome</keyword>
<evidence type="ECO:0000256" key="2">
    <source>
        <dbReference type="ARBA" id="ARBA00022840"/>
    </source>
</evidence>
<dbReference type="NCBIfam" id="TIGR00152">
    <property type="entry name" value="dephospho-CoA kinase"/>
    <property type="match status" value="1"/>
</dbReference>
<evidence type="ECO:0000313" key="6">
    <source>
        <dbReference type="Proteomes" id="UP000297608"/>
    </source>
</evidence>
<keyword evidence="3 5" id="KW-0418">Kinase</keyword>
<dbReference type="GO" id="GO:0004140">
    <property type="term" value="F:dephospho-CoA kinase activity"/>
    <property type="evidence" value="ECO:0007669"/>
    <property type="project" value="UniProtKB-EC"/>
</dbReference>
<dbReference type="PANTHER" id="PTHR10695:SF46">
    <property type="entry name" value="BIFUNCTIONAL COENZYME A SYNTHASE-RELATED"/>
    <property type="match status" value="1"/>
</dbReference>
<dbReference type="RefSeq" id="WP_134531909.1">
    <property type="nucleotide sequence ID" value="NZ_SOFG01000004.1"/>
</dbReference>
<comment type="catalytic activity">
    <reaction evidence="3">
        <text>3'-dephospho-CoA + ATP = ADP + CoA + H(+)</text>
        <dbReference type="Rhea" id="RHEA:18245"/>
        <dbReference type="ChEBI" id="CHEBI:15378"/>
        <dbReference type="ChEBI" id="CHEBI:30616"/>
        <dbReference type="ChEBI" id="CHEBI:57287"/>
        <dbReference type="ChEBI" id="CHEBI:57328"/>
        <dbReference type="ChEBI" id="CHEBI:456216"/>
        <dbReference type="EC" id="2.7.1.24"/>
    </reaction>
</comment>
<comment type="caution">
    <text evidence="5">The sequence shown here is derived from an EMBL/GenBank/DDBJ whole genome shotgun (WGS) entry which is preliminary data.</text>
</comment>
<name>A0ABY2IHJ7_9MICO</name>
<dbReference type="EC" id="2.7.1.24" evidence="3 4"/>
<keyword evidence="1 3" id="KW-0547">Nucleotide-binding</keyword>